<keyword evidence="2" id="KW-1185">Reference proteome</keyword>
<organism evidence="1 2">
    <name type="scientific">Eumeta variegata</name>
    <name type="common">Bagworm moth</name>
    <name type="synonym">Eumeta japonica</name>
    <dbReference type="NCBI Taxonomy" id="151549"/>
    <lineage>
        <taxon>Eukaryota</taxon>
        <taxon>Metazoa</taxon>
        <taxon>Ecdysozoa</taxon>
        <taxon>Arthropoda</taxon>
        <taxon>Hexapoda</taxon>
        <taxon>Insecta</taxon>
        <taxon>Pterygota</taxon>
        <taxon>Neoptera</taxon>
        <taxon>Endopterygota</taxon>
        <taxon>Lepidoptera</taxon>
        <taxon>Glossata</taxon>
        <taxon>Ditrysia</taxon>
        <taxon>Tineoidea</taxon>
        <taxon>Psychidae</taxon>
        <taxon>Oiketicinae</taxon>
        <taxon>Eumeta</taxon>
    </lineage>
</organism>
<protein>
    <submittedName>
        <fullName evidence="1">Uncharacterized protein</fullName>
    </submittedName>
</protein>
<evidence type="ECO:0000313" key="1">
    <source>
        <dbReference type="EMBL" id="GBO99882.1"/>
    </source>
</evidence>
<comment type="caution">
    <text evidence="1">The sequence shown here is derived from an EMBL/GenBank/DDBJ whole genome shotgun (WGS) entry which is preliminary data.</text>
</comment>
<proteinExistence type="predicted"/>
<reference evidence="1 2" key="1">
    <citation type="journal article" date="2019" name="Commun. Biol.">
        <title>The bagworm genome reveals a unique fibroin gene that provides high tensile strength.</title>
        <authorList>
            <person name="Kono N."/>
            <person name="Nakamura H."/>
            <person name="Ohtoshi R."/>
            <person name="Tomita M."/>
            <person name="Numata K."/>
            <person name="Arakawa K."/>
        </authorList>
    </citation>
    <scope>NUCLEOTIDE SEQUENCE [LARGE SCALE GENOMIC DNA]</scope>
</reference>
<dbReference type="AlphaFoldDB" id="A0A4C1SCI0"/>
<name>A0A4C1SCI0_EUMVA</name>
<dbReference type="Proteomes" id="UP000299102">
    <property type="component" value="Unassembled WGS sequence"/>
</dbReference>
<evidence type="ECO:0000313" key="2">
    <source>
        <dbReference type="Proteomes" id="UP000299102"/>
    </source>
</evidence>
<gene>
    <name evidence="1" type="ORF">EVAR_74261_1</name>
</gene>
<accession>A0A4C1SCI0</accession>
<dbReference type="EMBL" id="BGZK01000004">
    <property type="protein sequence ID" value="GBO99882.1"/>
    <property type="molecule type" value="Genomic_DNA"/>
</dbReference>
<sequence>MNTVSGSIRTYPTWKKVSRQVESEHVSHQRVDGHRLPLTLVTTEVTSAAFWARIRYLMQRNGDDGGVGHRNTDSLSETQQRKLLLHIHSL</sequence>